<sequence>MKMQGSKAKIFREWFREYTAAGGDDLSNDSDIVQAVYSDELDAKFIEQRIISLRDRGAFWECRTTIASEYLPDGFPRLQVSPLVSRKGKLQLHWPDIVRLYSAANLTFGNDKLPALSGTARLGYTETGDLYLAGLWRDNLEEQLCWARPRLQSSIMRPRPPWRAPTWFWASIDGNVTWYARQKGILETAYAQVLDAYTTKYGYDPFGQMTSGVIRVACSTMAAGYLVHPSESNNPA</sequence>
<dbReference type="AlphaFoldDB" id="A0A177AMW0"/>
<dbReference type="PANTHER" id="PTHR33112:SF8">
    <property type="entry name" value="HETEROKARYON INCOMPATIBILITY DOMAIN-CONTAINING PROTEIN"/>
    <property type="match status" value="1"/>
</dbReference>
<accession>A0A177AMW0</accession>
<proteinExistence type="predicted"/>
<organism evidence="1">
    <name type="scientific">Pseudogymnoascus destructans</name>
    <dbReference type="NCBI Taxonomy" id="655981"/>
    <lineage>
        <taxon>Eukaryota</taxon>
        <taxon>Fungi</taxon>
        <taxon>Dikarya</taxon>
        <taxon>Ascomycota</taxon>
        <taxon>Pezizomycotina</taxon>
        <taxon>Leotiomycetes</taxon>
        <taxon>Thelebolales</taxon>
        <taxon>Thelebolaceae</taxon>
        <taxon>Pseudogymnoascus</taxon>
    </lineage>
</organism>
<dbReference type="EMBL" id="KV441387">
    <property type="protein sequence ID" value="OAF62613.1"/>
    <property type="molecule type" value="Genomic_DNA"/>
</dbReference>
<dbReference type="Proteomes" id="UP000077154">
    <property type="component" value="Unassembled WGS sequence"/>
</dbReference>
<gene>
    <name evidence="1" type="ORF">VC83_00784</name>
</gene>
<reference evidence="1" key="1">
    <citation type="submission" date="2016-03" db="EMBL/GenBank/DDBJ databases">
        <title>Updated assembly of Pseudogymnoascus destructans, the fungus causing white-nose syndrome of bats.</title>
        <authorList>
            <person name="Palmer J.M."/>
            <person name="Drees K.P."/>
            <person name="Foster J.T."/>
            <person name="Lindner D.L."/>
        </authorList>
    </citation>
    <scope>NUCLEOTIDE SEQUENCE [LARGE SCALE GENOMIC DNA]</scope>
    <source>
        <strain evidence="1">20631-21</strain>
    </source>
</reference>
<dbReference type="GeneID" id="36283877"/>
<evidence type="ECO:0000313" key="1">
    <source>
        <dbReference type="EMBL" id="OAF62613.1"/>
    </source>
</evidence>
<name>A0A177AMW0_9PEZI</name>
<dbReference type="PANTHER" id="PTHR33112">
    <property type="entry name" value="DOMAIN PROTEIN, PUTATIVE-RELATED"/>
    <property type="match status" value="1"/>
</dbReference>
<evidence type="ECO:0008006" key="2">
    <source>
        <dbReference type="Google" id="ProtNLM"/>
    </source>
</evidence>
<protein>
    <recommendedName>
        <fullName evidence="2">Heterokaryon incompatibility domain-containing protein</fullName>
    </recommendedName>
</protein>
<dbReference type="OrthoDB" id="3437494at2759"/>
<dbReference type="RefSeq" id="XP_024327885.1">
    <property type="nucleotide sequence ID" value="XM_024464471.1"/>
</dbReference>